<dbReference type="PANTHER" id="PTHR43279">
    <property type="entry name" value="CATECHOL-2,3-DIOXYGENASE"/>
    <property type="match status" value="1"/>
</dbReference>
<evidence type="ECO:0000259" key="1">
    <source>
        <dbReference type="PROSITE" id="PS51819"/>
    </source>
</evidence>
<reference evidence="2" key="1">
    <citation type="submission" date="2020-09" db="EMBL/GenBank/DDBJ databases">
        <title>A novel bacterium of genus Paenibacillus, isolated from South China Sea.</title>
        <authorList>
            <person name="Huang H."/>
            <person name="Mo K."/>
            <person name="Hu Y."/>
        </authorList>
    </citation>
    <scope>NUCLEOTIDE SEQUENCE</scope>
    <source>
        <strain evidence="2">IB182496</strain>
    </source>
</reference>
<feature type="domain" description="VOC" evidence="1">
    <location>
        <begin position="6"/>
        <end position="124"/>
    </location>
</feature>
<dbReference type="Gene3D" id="3.10.180.10">
    <property type="entry name" value="2,3-Dihydroxybiphenyl 1,2-Dioxygenase, domain 1"/>
    <property type="match status" value="2"/>
</dbReference>
<dbReference type="AlphaFoldDB" id="A0A927BU65"/>
<accession>A0A927BU65</accession>
<dbReference type="Pfam" id="PF00903">
    <property type="entry name" value="Glyoxalase"/>
    <property type="match status" value="2"/>
</dbReference>
<name>A0A927BU65_9BACL</name>
<comment type="caution">
    <text evidence="2">The sequence shown here is derived from an EMBL/GenBank/DDBJ whole genome shotgun (WGS) entry which is preliminary data.</text>
</comment>
<evidence type="ECO:0000313" key="3">
    <source>
        <dbReference type="Proteomes" id="UP000621560"/>
    </source>
</evidence>
<dbReference type="InterPro" id="IPR037523">
    <property type="entry name" value="VOC_core"/>
</dbReference>
<dbReference type="CDD" id="cd16359">
    <property type="entry name" value="VOC_BsCatE_like_C"/>
    <property type="match status" value="1"/>
</dbReference>
<organism evidence="2 3">
    <name type="scientific">Paenibacillus sabuli</name>
    <dbReference type="NCBI Taxonomy" id="2772509"/>
    <lineage>
        <taxon>Bacteria</taxon>
        <taxon>Bacillati</taxon>
        <taxon>Bacillota</taxon>
        <taxon>Bacilli</taxon>
        <taxon>Bacillales</taxon>
        <taxon>Paenibacillaceae</taxon>
        <taxon>Paenibacillus</taxon>
    </lineage>
</organism>
<dbReference type="SUPFAM" id="SSF54593">
    <property type="entry name" value="Glyoxalase/Bleomycin resistance protein/Dihydroxybiphenyl dioxygenase"/>
    <property type="match status" value="2"/>
</dbReference>
<dbReference type="Proteomes" id="UP000621560">
    <property type="component" value="Unassembled WGS sequence"/>
</dbReference>
<feature type="domain" description="VOC" evidence="1">
    <location>
        <begin position="167"/>
        <end position="288"/>
    </location>
</feature>
<gene>
    <name evidence="2" type="ORF">IDH44_12145</name>
</gene>
<protein>
    <submittedName>
        <fullName evidence="2">VOC family protein</fullName>
    </submittedName>
</protein>
<dbReference type="EMBL" id="JACXIZ010000020">
    <property type="protein sequence ID" value="MBD2845946.1"/>
    <property type="molecule type" value="Genomic_DNA"/>
</dbReference>
<dbReference type="InterPro" id="IPR004360">
    <property type="entry name" value="Glyas_Fos-R_dOase_dom"/>
</dbReference>
<keyword evidence="3" id="KW-1185">Reference proteome</keyword>
<dbReference type="PROSITE" id="PS51819">
    <property type="entry name" value="VOC"/>
    <property type="match status" value="2"/>
</dbReference>
<dbReference type="PANTHER" id="PTHR43279:SF1">
    <property type="entry name" value="CATECHOL-2,3-DIOXYGENASE"/>
    <property type="match status" value="1"/>
</dbReference>
<sequence length="288" mass="31361">MTSELKLGEVKLRVRDLKRSLAFYEQVLGMQCAARTATTAELTAAGRGAMLVVLEEVPGAVETDPRSVSGLYHYALLVPSRRDLGLVLRQLLDHGVHVGQGDHHVSEALYLSDPDNNGIEIYRDRPREEWTYAPDGSIRMTTDPLDIPGILGAAEGEAWRGMPAGTRMGHVHFHVRGLAEAKRFYTETLGFDTMVDYAAQMGAVFVSAGGYHHHIGLNIWAGAGAPPASSQATGLAYYTMRLPGAELERLRAHLERSGVTLRQQDGAWLAADPSGIVMRLLQAEPVPI</sequence>
<proteinExistence type="predicted"/>
<dbReference type="InterPro" id="IPR029068">
    <property type="entry name" value="Glyas_Bleomycin-R_OHBP_Dase"/>
</dbReference>
<evidence type="ECO:0000313" key="2">
    <source>
        <dbReference type="EMBL" id="MBD2845946.1"/>
    </source>
</evidence>